<dbReference type="PANTHER" id="PTHR43300">
    <property type="entry name" value="ACETYLTRANSFERASE"/>
    <property type="match status" value="1"/>
</dbReference>
<keyword evidence="4" id="KW-0012">Acyltransferase</keyword>
<evidence type="ECO:0000256" key="3">
    <source>
        <dbReference type="ARBA" id="ARBA00022737"/>
    </source>
</evidence>
<dbReference type="GO" id="GO:0016746">
    <property type="term" value="F:acyltransferase activity"/>
    <property type="evidence" value="ECO:0007669"/>
    <property type="project" value="UniProtKB-KW"/>
</dbReference>
<evidence type="ECO:0000256" key="4">
    <source>
        <dbReference type="ARBA" id="ARBA00023315"/>
    </source>
</evidence>
<keyword evidence="2 5" id="KW-0808">Transferase</keyword>
<name>A0A6S6SW30_9BACT</name>
<proteinExistence type="inferred from homology"/>
<dbReference type="InterPro" id="IPR050179">
    <property type="entry name" value="Trans_hexapeptide_repeat"/>
</dbReference>
<dbReference type="PANTHER" id="PTHR43300:SF11">
    <property type="entry name" value="ACETYLTRANSFERASE RV3034C-RELATED"/>
    <property type="match status" value="1"/>
</dbReference>
<organism evidence="5">
    <name type="scientific">uncultured Sulfurovum sp</name>
    <dbReference type="NCBI Taxonomy" id="269237"/>
    <lineage>
        <taxon>Bacteria</taxon>
        <taxon>Pseudomonadati</taxon>
        <taxon>Campylobacterota</taxon>
        <taxon>Epsilonproteobacteria</taxon>
        <taxon>Campylobacterales</taxon>
        <taxon>Sulfurovaceae</taxon>
        <taxon>Sulfurovum</taxon>
        <taxon>environmental samples</taxon>
    </lineage>
</organism>
<dbReference type="EMBL" id="CACVAX010000034">
    <property type="protein sequence ID" value="CAA6811271.1"/>
    <property type="molecule type" value="Genomic_DNA"/>
</dbReference>
<dbReference type="InterPro" id="IPR018357">
    <property type="entry name" value="Hexapep_transf_CS"/>
</dbReference>
<dbReference type="InterPro" id="IPR001451">
    <property type="entry name" value="Hexapep"/>
</dbReference>
<keyword evidence="3" id="KW-0677">Repeat</keyword>
<accession>A0A6S6SW30</accession>
<dbReference type="PROSITE" id="PS00101">
    <property type="entry name" value="HEXAPEP_TRANSFERASES"/>
    <property type="match status" value="1"/>
</dbReference>
<gene>
    <name evidence="5" type="ORF">HELGO_WM5404</name>
</gene>
<sequence>MSEEQRFADWQFPKVEDGVMTKYNWIVQHINNFELGYKTDIGAFSYINAKFGVILEDEVQLGSHCSVYSVSTIDNKKGKVHLKRNCKIGTHSTIMPNVTIGENTIIGANSLVLEDIPANVIAFGIPAKVMRKIDG</sequence>
<evidence type="ECO:0000256" key="2">
    <source>
        <dbReference type="ARBA" id="ARBA00022679"/>
    </source>
</evidence>
<protein>
    <submittedName>
        <fullName evidence="5">O-acetyltransferase</fullName>
    </submittedName>
</protein>
<dbReference type="Gene3D" id="2.160.10.10">
    <property type="entry name" value="Hexapeptide repeat proteins"/>
    <property type="match status" value="1"/>
</dbReference>
<dbReference type="Pfam" id="PF00132">
    <property type="entry name" value="Hexapep"/>
    <property type="match status" value="1"/>
</dbReference>
<dbReference type="CDD" id="cd04647">
    <property type="entry name" value="LbH_MAT_like"/>
    <property type="match status" value="1"/>
</dbReference>
<dbReference type="AlphaFoldDB" id="A0A6S6SW30"/>
<dbReference type="SUPFAM" id="SSF51161">
    <property type="entry name" value="Trimeric LpxA-like enzymes"/>
    <property type="match status" value="1"/>
</dbReference>
<dbReference type="InterPro" id="IPR011004">
    <property type="entry name" value="Trimer_LpxA-like_sf"/>
</dbReference>
<evidence type="ECO:0000256" key="1">
    <source>
        <dbReference type="ARBA" id="ARBA00007274"/>
    </source>
</evidence>
<reference evidence="5" key="1">
    <citation type="submission" date="2020-01" db="EMBL/GenBank/DDBJ databases">
        <authorList>
            <person name="Meier V. D."/>
            <person name="Meier V D."/>
        </authorList>
    </citation>
    <scope>NUCLEOTIDE SEQUENCE</scope>
    <source>
        <strain evidence="5">HLG_WM_MAG_04</strain>
    </source>
</reference>
<evidence type="ECO:0000313" key="5">
    <source>
        <dbReference type="EMBL" id="CAA6811271.1"/>
    </source>
</evidence>
<comment type="similarity">
    <text evidence="1">Belongs to the transferase hexapeptide repeat family.</text>
</comment>